<reference evidence="1" key="1">
    <citation type="submission" date="2020-10" db="EMBL/GenBank/DDBJ databases">
        <title>Phylogeny of dyella-like bacteria.</title>
        <authorList>
            <person name="Fu J."/>
        </authorList>
    </citation>
    <scope>NUCLEOTIDE SEQUENCE</scope>
    <source>
        <strain evidence="1">DHON07</strain>
    </source>
</reference>
<proteinExistence type="predicted"/>
<name>A0ABS2KK87_9GAMM</name>
<evidence type="ECO:0000313" key="1">
    <source>
        <dbReference type="EMBL" id="MBM7131582.1"/>
    </source>
</evidence>
<keyword evidence="2" id="KW-1185">Reference proteome</keyword>
<dbReference type="Proteomes" id="UP001430193">
    <property type="component" value="Unassembled WGS sequence"/>
</dbReference>
<sequence length="98" mass="11256">MNARAKKLPPPVIQSRNLSEYRLTKKHLGVLQKWKDMRAYMRLANREPDCVRLSKVDYQDINAAVTNQSDNKFTLADVRFEGVPVLSAEPQMQESLVP</sequence>
<accession>A0ABS2KK87</accession>
<dbReference type="EMBL" id="JADIKF010000040">
    <property type="protein sequence ID" value="MBM7131582.1"/>
    <property type="molecule type" value="Genomic_DNA"/>
</dbReference>
<dbReference type="RefSeq" id="WP_204633141.1">
    <property type="nucleotide sequence ID" value="NZ_BSOC01000001.1"/>
</dbReference>
<protein>
    <submittedName>
        <fullName evidence="1">Uncharacterized protein</fullName>
    </submittedName>
</protein>
<evidence type="ECO:0000313" key="2">
    <source>
        <dbReference type="Proteomes" id="UP001430193"/>
    </source>
</evidence>
<gene>
    <name evidence="1" type="ORF">ISS99_18830</name>
</gene>
<organism evidence="1 2">
    <name type="scientific">Dyella mobilis</name>
    <dbReference type="NCBI Taxonomy" id="1849582"/>
    <lineage>
        <taxon>Bacteria</taxon>
        <taxon>Pseudomonadati</taxon>
        <taxon>Pseudomonadota</taxon>
        <taxon>Gammaproteobacteria</taxon>
        <taxon>Lysobacterales</taxon>
        <taxon>Rhodanobacteraceae</taxon>
        <taxon>Dyella</taxon>
    </lineage>
</organism>
<comment type="caution">
    <text evidence="1">The sequence shown here is derived from an EMBL/GenBank/DDBJ whole genome shotgun (WGS) entry which is preliminary data.</text>
</comment>